<evidence type="ECO:0000313" key="2">
    <source>
        <dbReference type="Proteomes" id="UP000823775"/>
    </source>
</evidence>
<evidence type="ECO:0000313" key="1">
    <source>
        <dbReference type="EMBL" id="MCE5167455.1"/>
    </source>
</evidence>
<gene>
    <name evidence="1" type="ORF">HAX54_003617</name>
</gene>
<proteinExistence type="predicted"/>
<protein>
    <recommendedName>
        <fullName evidence="3">Cycloidea-like protein</fullName>
    </recommendedName>
</protein>
<organism evidence="1 2">
    <name type="scientific">Datura stramonium</name>
    <name type="common">Jimsonweed</name>
    <name type="synonym">Common thornapple</name>
    <dbReference type="NCBI Taxonomy" id="4076"/>
    <lineage>
        <taxon>Eukaryota</taxon>
        <taxon>Viridiplantae</taxon>
        <taxon>Streptophyta</taxon>
        <taxon>Embryophyta</taxon>
        <taxon>Tracheophyta</taxon>
        <taxon>Spermatophyta</taxon>
        <taxon>Magnoliopsida</taxon>
        <taxon>eudicotyledons</taxon>
        <taxon>Gunneridae</taxon>
        <taxon>Pentapetalae</taxon>
        <taxon>asterids</taxon>
        <taxon>lamiids</taxon>
        <taxon>Solanales</taxon>
        <taxon>Solanaceae</taxon>
        <taxon>Solanoideae</taxon>
        <taxon>Datureae</taxon>
        <taxon>Datura</taxon>
    </lineage>
</organism>
<name>A0ABS8YA55_DATST</name>
<comment type="caution">
    <text evidence="1">The sequence shown here is derived from an EMBL/GenBank/DDBJ whole genome shotgun (WGS) entry which is preliminary data.</text>
</comment>
<accession>A0ABS8YA55</accession>
<keyword evidence="2" id="KW-1185">Reference proteome</keyword>
<reference evidence="1 2" key="1">
    <citation type="journal article" date="2021" name="BMC Genomics">
        <title>Datura genome reveals duplications of psychoactive alkaloid biosynthetic genes and high mutation rate following tissue culture.</title>
        <authorList>
            <person name="Rajewski A."/>
            <person name="Carter-House D."/>
            <person name="Stajich J."/>
            <person name="Litt A."/>
        </authorList>
    </citation>
    <scope>NUCLEOTIDE SEQUENCE [LARGE SCALE GENOMIC DNA]</scope>
    <source>
        <strain evidence="1">AR-01</strain>
    </source>
</reference>
<evidence type="ECO:0008006" key="3">
    <source>
        <dbReference type="Google" id="ProtNLM"/>
    </source>
</evidence>
<dbReference type="Proteomes" id="UP000823775">
    <property type="component" value="Unassembled WGS sequence"/>
</dbReference>
<feature type="non-terminal residue" evidence="1">
    <location>
        <position position="155"/>
    </location>
</feature>
<feature type="non-terminal residue" evidence="1">
    <location>
        <position position="1"/>
    </location>
</feature>
<sequence length="155" mass="18260">ICDEHNAHLENKALDNGAYLSLQNPLHEEIVKCLWQFVLRKKVQKEKAKKRLKENRDRMNNVDDIRNINIVGDNEEHSRKKNNVPTSTEKKNNNIHKAANEVILNEKYKSKRKRGRKVTNQGEIQNNANKIVTRKCYTVWTMDLHNKFMEAVDQL</sequence>
<dbReference type="EMBL" id="JACEIK010116425">
    <property type="protein sequence ID" value="MCE5167455.1"/>
    <property type="molecule type" value="Genomic_DNA"/>
</dbReference>